<evidence type="ECO:0000313" key="5">
    <source>
        <dbReference type="Proteomes" id="UP001493487"/>
    </source>
</evidence>
<evidence type="ECO:0000256" key="1">
    <source>
        <dbReference type="SAM" id="MobiDB-lite"/>
    </source>
</evidence>
<keyword evidence="2" id="KW-0732">Signal</keyword>
<comment type="caution">
    <text evidence="4">The sequence shown here is derived from an EMBL/GenBank/DDBJ whole genome shotgun (WGS) entry which is preliminary data.</text>
</comment>
<feature type="compositionally biased region" description="Polar residues" evidence="1">
    <location>
        <begin position="37"/>
        <end position="51"/>
    </location>
</feature>
<accession>A0ABV1KN92</accession>
<evidence type="ECO:0000256" key="2">
    <source>
        <dbReference type="SAM" id="SignalP"/>
    </source>
</evidence>
<dbReference type="PROSITE" id="PS51257">
    <property type="entry name" value="PROKAR_LIPOPROTEIN"/>
    <property type="match status" value="1"/>
</dbReference>
<dbReference type="RefSeq" id="WP_232182994.1">
    <property type="nucleotide sequence ID" value="NZ_JAIOAP010000001.1"/>
</dbReference>
<feature type="chain" id="PRO_5045059706" evidence="2">
    <location>
        <begin position="22"/>
        <end position="535"/>
    </location>
</feature>
<protein>
    <submittedName>
        <fullName evidence="4">ABC transporter substrate-binding protein</fullName>
    </submittedName>
</protein>
<dbReference type="Proteomes" id="UP001493487">
    <property type="component" value="Unassembled WGS sequence"/>
</dbReference>
<name>A0ABV1KN92_9BACL</name>
<dbReference type="EMBL" id="JASKHM010000001">
    <property type="protein sequence ID" value="MEQ4480922.1"/>
    <property type="molecule type" value="Genomic_DNA"/>
</dbReference>
<feature type="region of interest" description="Disordered" evidence="1">
    <location>
        <begin position="32"/>
        <end position="52"/>
    </location>
</feature>
<organism evidence="4 5">
    <name type="scientific">Cohnella silvisoli</name>
    <dbReference type="NCBI Taxonomy" id="2873699"/>
    <lineage>
        <taxon>Bacteria</taxon>
        <taxon>Bacillati</taxon>
        <taxon>Bacillota</taxon>
        <taxon>Bacilli</taxon>
        <taxon>Bacillales</taxon>
        <taxon>Paenibacillaceae</taxon>
        <taxon>Cohnella</taxon>
    </lineage>
</organism>
<sequence length="535" mass="60286">MSKVKKISTLLLAIILIIALAACSGNKNAGNAGNADVSGSSKGDDGTNQSADAGDIDTSKFVKISYVILGDKPKNGQFDAALAEVNKIMKEKINAELEWKWVEWADWQTKYNLLLASGEAVDLITIGTDWLDTWGNAQRGAFKNLDDLLPKYAPQTWESIPKEDWAQSKYNGKIVLIPENDYTQWVNHGFYYRGDWAKEAGITEPIKDWDGMEKYMQFIKDNKKGVVPWDTTGGTSTFGGWVQANTHNLELPIFTGYLPVFATKSYDEKYTVVSPVFDDTMVAFATKMKSWADKGFWREDVLNYKGDTRTLLKGGLTGVDQHHTQTFSGLRVDMDREQPGSELQMYPFSRTNNNLLELSITHGGTSLGAHSKNPERALMAYDIIRNDEKVYHLLNYGIEGVQYEIKDGKRVRPASYDPKKNEFYSDFWGGRVDKFEIVSDTTWDQIEETLYAEYDRIKKPYPYGQFVFDKTPIEAEITAISQVTGEMGPAITYGKAGDPVKAVEEFRNKLKAAGYDKVLAELQRQMDAYKKQIEG</sequence>
<dbReference type="PANTHER" id="PTHR43649:SF12">
    <property type="entry name" value="DIACETYLCHITOBIOSE BINDING PROTEIN DASA"/>
    <property type="match status" value="1"/>
</dbReference>
<dbReference type="PANTHER" id="PTHR43649">
    <property type="entry name" value="ARABINOSE-BINDING PROTEIN-RELATED"/>
    <property type="match status" value="1"/>
</dbReference>
<dbReference type="SUPFAM" id="SSF53850">
    <property type="entry name" value="Periplasmic binding protein-like II"/>
    <property type="match status" value="1"/>
</dbReference>
<feature type="signal peptide" evidence="2">
    <location>
        <begin position="1"/>
        <end position="21"/>
    </location>
</feature>
<dbReference type="Pfam" id="PF12010">
    <property type="entry name" value="DUF3502"/>
    <property type="match status" value="1"/>
</dbReference>
<dbReference type="Gene3D" id="3.40.190.10">
    <property type="entry name" value="Periplasmic binding protein-like II"/>
    <property type="match status" value="3"/>
</dbReference>
<evidence type="ECO:0000259" key="3">
    <source>
        <dbReference type="Pfam" id="PF12010"/>
    </source>
</evidence>
<reference evidence="4 5" key="1">
    <citation type="journal article" date="2023" name="Genome Announc.">
        <title>Pan-Genome Analyses of the Genus Cohnella and Proposal of the Novel Species Cohnella silvisoli sp. nov., Isolated from Forest Soil.</title>
        <authorList>
            <person name="Wang C."/>
            <person name="Mao L."/>
            <person name="Bao G."/>
            <person name="Zhu H."/>
        </authorList>
    </citation>
    <scope>NUCLEOTIDE SEQUENCE [LARGE SCALE GENOMIC DNA]</scope>
    <source>
        <strain evidence="4 5">NL03-T5-1</strain>
    </source>
</reference>
<feature type="domain" description="DUF3502" evidence="3">
    <location>
        <begin position="462"/>
        <end position="531"/>
    </location>
</feature>
<gene>
    <name evidence="4" type="ORF">QJS35_00795</name>
</gene>
<evidence type="ECO:0000313" key="4">
    <source>
        <dbReference type="EMBL" id="MEQ4480922.1"/>
    </source>
</evidence>
<dbReference type="InterPro" id="IPR022627">
    <property type="entry name" value="DUF3502"/>
</dbReference>
<proteinExistence type="predicted"/>
<dbReference type="InterPro" id="IPR050490">
    <property type="entry name" value="Bact_solute-bd_prot1"/>
</dbReference>
<keyword evidence="5" id="KW-1185">Reference proteome</keyword>